<dbReference type="InterPro" id="IPR016181">
    <property type="entry name" value="Acyl_CoA_acyltransferase"/>
</dbReference>
<comment type="caution">
    <text evidence="2">The sequence shown here is derived from an EMBL/GenBank/DDBJ whole genome shotgun (WGS) entry which is preliminary data.</text>
</comment>
<organism evidence="2 3">
    <name type="scientific">Microbacterium nanhaiense</name>
    <dbReference type="NCBI Taxonomy" id="1301026"/>
    <lineage>
        <taxon>Bacteria</taxon>
        <taxon>Bacillati</taxon>
        <taxon>Actinomycetota</taxon>
        <taxon>Actinomycetes</taxon>
        <taxon>Micrococcales</taxon>
        <taxon>Microbacteriaceae</taxon>
        <taxon>Microbacterium</taxon>
    </lineage>
</organism>
<reference evidence="3" key="1">
    <citation type="journal article" date="2019" name="Int. J. Syst. Evol. Microbiol.">
        <title>The Global Catalogue of Microorganisms (GCM) 10K type strain sequencing project: providing services to taxonomists for standard genome sequencing and annotation.</title>
        <authorList>
            <consortium name="The Broad Institute Genomics Platform"/>
            <consortium name="The Broad Institute Genome Sequencing Center for Infectious Disease"/>
            <person name="Wu L."/>
            <person name="Ma J."/>
        </authorList>
    </citation>
    <scope>NUCLEOTIDE SEQUENCE [LARGE SCALE GENOMIC DNA]</scope>
    <source>
        <strain evidence="3">CGMCC 4.7181</strain>
    </source>
</reference>
<accession>A0ABQ2N2D1</accession>
<dbReference type="CDD" id="cd04301">
    <property type="entry name" value="NAT_SF"/>
    <property type="match status" value="1"/>
</dbReference>
<dbReference type="Proteomes" id="UP000638043">
    <property type="component" value="Unassembled WGS sequence"/>
</dbReference>
<dbReference type="Gene3D" id="3.40.630.30">
    <property type="match status" value="1"/>
</dbReference>
<evidence type="ECO:0000259" key="1">
    <source>
        <dbReference type="PROSITE" id="PS51186"/>
    </source>
</evidence>
<gene>
    <name evidence="2" type="ORF">GCM10010910_16230</name>
</gene>
<dbReference type="PROSITE" id="PS51186">
    <property type="entry name" value="GNAT"/>
    <property type="match status" value="1"/>
</dbReference>
<dbReference type="EMBL" id="BMMQ01000004">
    <property type="protein sequence ID" value="GGO63508.1"/>
    <property type="molecule type" value="Genomic_DNA"/>
</dbReference>
<name>A0ABQ2N2D1_9MICO</name>
<sequence length="246" mass="26647">MFDFAPRSAASHHAQDTSTIDMSVLDSPAWSALNGEHARFAEGNDLVKRYQDDVSPFVGVASWDEPAVWDALIDMFGRGATVSLSHFTGSLPEGWTEVSRGAGLQMVASPRVTGQPFEEAIELGADDAEEMLAIVARNEPGPFRPRTHELGRYVGVRRDGRLVAMAGERLHPDGFTEISAVCVDEDYRRQGLASALVLDVAHAIRSRGDIPFLHVSATNLGAAAAYEKLGFELRRKVAFLAAQTPA</sequence>
<dbReference type="InterPro" id="IPR013653">
    <property type="entry name" value="GCN5-like_dom"/>
</dbReference>
<evidence type="ECO:0000313" key="2">
    <source>
        <dbReference type="EMBL" id="GGO63508.1"/>
    </source>
</evidence>
<dbReference type="RefSeq" id="WP_308423412.1">
    <property type="nucleotide sequence ID" value="NZ_BMMQ01000004.1"/>
</dbReference>
<dbReference type="Pfam" id="PF08445">
    <property type="entry name" value="FR47"/>
    <property type="match status" value="1"/>
</dbReference>
<dbReference type="SUPFAM" id="SSF55729">
    <property type="entry name" value="Acyl-CoA N-acyltransferases (Nat)"/>
    <property type="match status" value="1"/>
</dbReference>
<evidence type="ECO:0000313" key="3">
    <source>
        <dbReference type="Proteomes" id="UP000638043"/>
    </source>
</evidence>
<dbReference type="InterPro" id="IPR000182">
    <property type="entry name" value="GNAT_dom"/>
</dbReference>
<protein>
    <submittedName>
        <fullName evidence="2">GNAT family N-acetyltransferase</fullName>
    </submittedName>
</protein>
<proteinExistence type="predicted"/>
<keyword evidence="3" id="KW-1185">Reference proteome</keyword>
<feature type="domain" description="N-acetyltransferase" evidence="1">
    <location>
        <begin position="115"/>
        <end position="246"/>
    </location>
</feature>